<dbReference type="GO" id="GO:0006814">
    <property type="term" value="P:sodium ion transport"/>
    <property type="evidence" value="ECO:0007669"/>
    <property type="project" value="UniProtKB-KW"/>
</dbReference>
<feature type="transmembrane region" description="Helical" evidence="12">
    <location>
        <begin position="16"/>
        <end position="40"/>
    </location>
</feature>
<feature type="transmembrane region" description="Helical" evidence="12">
    <location>
        <begin position="149"/>
        <end position="171"/>
    </location>
</feature>
<feature type="transmembrane region" description="Helical" evidence="12">
    <location>
        <begin position="381"/>
        <end position="405"/>
    </location>
</feature>
<keyword evidence="7" id="KW-0915">Sodium</keyword>
<keyword evidence="9" id="KW-0406">Ion transport</keyword>
<feature type="transmembrane region" description="Helical" evidence="12">
    <location>
        <begin position="177"/>
        <end position="199"/>
    </location>
</feature>
<reference evidence="14 15" key="1">
    <citation type="journal article" date="2018" name="Elife">
        <title>Firefly genomes illuminate parallel origins of bioluminescence in beetles.</title>
        <authorList>
            <person name="Fallon T.R."/>
            <person name="Lower S.E."/>
            <person name="Chang C.H."/>
            <person name="Bessho-Uehara M."/>
            <person name="Martin G.J."/>
            <person name="Bewick A.J."/>
            <person name="Behringer M."/>
            <person name="Debat H.J."/>
            <person name="Wong I."/>
            <person name="Day J.C."/>
            <person name="Suvorov A."/>
            <person name="Silva C.J."/>
            <person name="Stanger-Hall K.F."/>
            <person name="Hall D.W."/>
            <person name="Schmitz R.J."/>
            <person name="Nelson D.R."/>
            <person name="Lewis S.M."/>
            <person name="Shigenobu S."/>
            <person name="Bybee S.M."/>
            <person name="Larracuente A.M."/>
            <person name="Oba Y."/>
            <person name="Weng J.K."/>
        </authorList>
    </citation>
    <scope>NUCLEOTIDE SEQUENCE [LARGE SCALE GENOMIC DNA]</scope>
    <source>
        <strain evidence="14">1611_PpyrPB1</strain>
        <tissue evidence="14">Whole body</tissue>
    </source>
</reference>
<feature type="transmembrane region" description="Helical" evidence="12">
    <location>
        <begin position="411"/>
        <end position="435"/>
    </location>
</feature>
<keyword evidence="3" id="KW-0813">Transport</keyword>
<dbReference type="GO" id="GO:0015293">
    <property type="term" value="F:symporter activity"/>
    <property type="evidence" value="ECO:0007669"/>
    <property type="project" value="UniProtKB-KW"/>
</dbReference>
<evidence type="ECO:0000256" key="5">
    <source>
        <dbReference type="ARBA" id="ARBA00022847"/>
    </source>
</evidence>
<dbReference type="InterPro" id="IPR036259">
    <property type="entry name" value="MFS_trans_sf"/>
</dbReference>
<protein>
    <recommendedName>
        <fullName evidence="11">Putative inorganic phosphate cotransporter</fullName>
    </recommendedName>
</protein>
<comment type="subcellular location">
    <subcellularLocation>
        <location evidence="1">Membrane</location>
        <topology evidence="1">Multi-pass membrane protein</topology>
    </subcellularLocation>
</comment>
<feature type="transmembrane region" description="Helical" evidence="12">
    <location>
        <begin position="285"/>
        <end position="307"/>
    </location>
</feature>
<organism evidence="14 15">
    <name type="scientific">Photinus pyralis</name>
    <name type="common">Common eastern firefly</name>
    <name type="synonym">Lampyris pyralis</name>
    <dbReference type="NCBI Taxonomy" id="7054"/>
    <lineage>
        <taxon>Eukaryota</taxon>
        <taxon>Metazoa</taxon>
        <taxon>Ecdysozoa</taxon>
        <taxon>Arthropoda</taxon>
        <taxon>Hexapoda</taxon>
        <taxon>Insecta</taxon>
        <taxon>Pterygota</taxon>
        <taxon>Neoptera</taxon>
        <taxon>Endopterygota</taxon>
        <taxon>Coleoptera</taxon>
        <taxon>Polyphaga</taxon>
        <taxon>Elateriformia</taxon>
        <taxon>Elateroidea</taxon>
        <taxon>Lampyridae</taxon>
        <taxon>Lampyrinae</taxon>
        <taxon>Photinus</taxon>
    </lineage>
</organism>
<dbReference type="AlphaFoldDB" id="A0A5N4A7K1"/>
<dbReference type="GO" id="GO:0006820">
    <property type="term" value="P:monoatomic anion transport"/>
    <property type="evidence" value="ECO:0007669"/>
    <property type="project" value="TreeGrafter"/>
</dbReference>
<dbReference type="PROSITE" id="PS50850">
    <property type="entry name" value="MFS"/>
    <property type="match status" value="1"/>
</dbReference>
<feature type="transmembrane region" description="Helical" evidence="12">
    <location>
        <begin position="349"/>
        <end position="369"/>
    </location>
</feature>
<feature type="transmembrane region" description="Helical" evidence="12">
    <location>
        <begin position="88"/>
        <end position="107"/>
    </location>
</feature>
<evidence type="ECO:0000256" key="6">
    <source>
        <dbReference type="ARBA" id="ARBA00022989"/>
    </source>
</evidence>
<evidence type="ECO:0000256" key="3">
    <source>
        <dbReference type="ARBA" id="ARBA00022448"/>
    </source>
</evidence>
<dbReference type="InterPro" id="IPR020846">
    <property type="entry name" value="MFS_dom"/>
</dbReference>
<dbReference type="Gene3D" id="1.20.1250.20">
    <property type="entry name" value="MFS general substrate transporter like domains"/>
    <property type="match status" value="2"/>
</dbReference>
<evidence type="ECO:0000256" key="1">
    <source>
        <dbReference type="ARBA" id="ARBA00004141"/>
    </source>
</evidence>
<keyword evidence="15" id="KW-1185">Reference proteome</keyword>
<dbReference type="FunFam" id="1.20.1250.20:FF:000144">
    <property type="entry name" value="Picot, isoform B"/>
    <property type="match status" value="1"/>
</dbReference>
<dbReference type="SUPFAM" id="SSF103473">
    <property type="entry name" value="MFS general substrate transporter"/>
    <property type="match status" value="1"/>
</dbReference>
<evidence type="ECO:0000256" key="11">
    <source>
        <dbReference type="ARBA" id="ARBA00068450"/>
    </source>
</evidence>
<evidence type="ECO:0000256" key="7">
    <source>
        <dbReference type="ARBA" id="ARBA00023053"/>
    </source>
</evidence>
<proteinExistence type="inferred from homology"/>
<evidence type="ECO:0000259" key="13">
    <source>
        <dbReference type="PROSITE" id="PS50850"/>
    </source>
</evidence>
<dbReference type="FunFam" id="1.20.1250.20:FF:000003">
    <property type="entry name" value="Solute carrier family 17 member 3"/>
    <property type="match status" value="1"/>
</dbReference>
<comment type="similarity">
    <text evidence="2">Belongs to the major facilitator superfamily. Sodium/anion cotransporter family.</text>
</comment>
<dbReference type="Pfam" id="PF07690">
    <property type="entry name" value="MFS_1"/>
    <property type="match status" value="1"/>
</dbReference>
<sequence>MITAITGGWGTRHSQILLLFLLPLLAYGMRVNMSVGIVAMTDPVASLNPDVPTYEWSDQGVILSSFFMGYFIPQAPAGLLAKNYGPKWIIAGSFAVNSLMVVLVPIVAPLGSWAVIVCRALQGLGQGFIYPCIHQTLSKWAPPLERARFVTFVYSGANLGTVISMSFTGWISETWVGWPWAFYVYGAAGLLWTGVWIVFGRSSPAEHDTIVPLEKQYIEVSLGEIGCARSPPTPWKAIFTSMPFWAVLIAQFGQAWGFTILITNIPTYMSNVLGFDIKKNGALSAGPYFAFWIFSLLSGVISDYVVSREYVTVGFARKFANTIALCVPGIGLIVLGVIGNAQWDITDAAVILLFISVGFNGSSTCGYHMNHIDLSPVHSGTLMGIASGSTNFLCLFAPLLLQFIVTDEKDAFQWATVFYITSAIYLIGNTVFVVFGSGETQPWNNVEEDDENS</sequence>
<dbReference type="InParanoid" id="A0A5N4A7K1"/>
<comment type="caution">
    <text evidence="14">The sequence shown here is derived from an EMBL/GenBank/DDBJ whole genome shotgun (WGS) entry which is preliminary data.</text>
</comment>
<evidence type="ECO:0000256" key="10">
    <source>
        <dbReference type="ARBA" id="ARBA00054632"/>
    </source>
</evidence>
<feature type="transmembrane region" description="Helical" evidence="12">
    <location>
        <begin position="319"/>
        <end position="343"/>
    </location>
</feature>
<dbReference type="Proteomes" id="UP000327044">
    <property type="component" value="Unassembled WGS sequence"/>
</dbReference>
<dbReference type="PANTHER" id="PTHR11662:SF280">
    <property type="entry name" value="FI21844P1-RELATED"/>
    <property type="match status" value="1"/>
</dbReference>
<dbReference type="InterPro" id="IPR011701">
    <property type="entry name" value="MFS"/>
</dbReference>
<keyword evidence="4 12" id="KW-0812">Transmembrane</keyword>
<evidence type="ECO:0000256" key="2">
    <source>
        <dbReference type="ARBA" id="ARBA00008586"/>
    </source>
</evidence>
<evidence type="ECO:0000256" key="8">
    <source>
        <dbReference type="ARBA" id="ARBA00023136"/>
    </source>
</evidence>
<evidence type="ECO:0000313" key="15">
    <source>
        <dbReference type="Proteomes" id="UP000327044"/>
    </source>
</evidence>
<accession>A0A5N4A7K1</accession>
<dbReference type="EMBL" id="VVIM01000009">
    <property type="protein sequence ID" value="KAB0793259.1"/>
    <property type="molecule type" value="Genomic_DNA"/>
</dbReference>
<evidence type="ECO:0000313" key="14">
    <source>
        <dbReference type="EMBL" id="KAB0793259.1"/>
    </source>
</evidence>
<evidence type="ECO:0000256" key="9">
    <source>
        <dbReference type="ARBA" id="ARBA00023201"/>
    </source>
</evidence>
<feature type="domain" description="Major facilitator superfamily (MFS) profile" evidence="13">
    <location>
        <begin position="16"/>
        <end position="440"/>
    </location>
</feature>
<dbReference type="PANTHER" id="PTHR11662">
    <property type="entry name" value="SOLUTE CARRIER FAMILY 17"/>
    <property type="match status" value="1"/>
</dbReference>
<evidence type="ECO:0000256" key="4">
    <source>
        <dbReference type="ARBA" id="ARBA00022692"/>
    </source>
</evidence>
<keyword evidence="5" id="KW-0769">Symport</keyword>
<dbReference type="GO" id="GO:0016020">
    <property type="term" value="C:membrane"/>
    <property type="evidence" value="ECO:0007669"/>
    <property type="project" value="UniProtKB-SubCell"/>
</dbReference>
<comment type="function">
    <text evidence="10">May be an inorganic phosphate cotransporter.</text>
</comment>
<dbReference type="InterPro" id="IPR050382">
    <property type="entry name" value="MFS_Na/Anion_cotransporter"/>
</dbReference>
<keyword evidence="6 12" id="KW-1133">Transmembrane helix</keyword>
<feature type="transmembrane region" description="Helical" evidence="12">
    <location>
        <begin position="60"/>
        <end position="81"/>
    </location>
</feature>
<feature type="transmembrane region" description="Helical" evidence="12">
    <location>
        <begin position="244"/>
        <end position="265"/>
    </location>
</feature>
<dbReference type="FunCoup" id="A0A5N4A7K1">
    <property type="interactions" value="107"/>
</dbReference>
<dbReference type="CDD" id="cd17318">
    <property type="entry name" value="MFS_SLC17"/>
    <property type="match status" value="1"/>
</dbReference>
<evidence type="ECO:0000256" key="12">
    <source>
        <dbReference type="SAM" id="Phobius"/>
    </source>
</evidence>
<keyword evidence="8 12" id="KW-0472">Membrane</keyword>
<name>A0A5N4A7K1_PHOPY</name>
<gene>
    <name evidence="14" type="ORF">PPYR_12879</name>
</gene>
<keyword evidence="9" id="KW-0739">Sodium transport</keyword>